<comment type="function">
    <text evidence="7">Catalyzes the ATP-dependent amidation of deamido-NAD to form NAD. Uses L-glutamine as a nitrogen source.</text>
</comment>
<feature type="binding site" evidence="7">
    <location>
        <position position="602"/>
    </location>
    <ligand>
        <name>deamido-NAD(+)</name>
        <dbReference type="ChEBI" id="CHEBI:58437"/>
        <note>ligand shared between two neighboring subunits</note>
    </ligand>
</feature>
<evidence type="ECO:0000256" key="6">
    <source>
        <dbReference type="ARBA" id="ARBA00023027"/>
    </source>
</evidence>
<dbReference type="NCBIfam" id="TIGR00552">
    <property type="entry name" value="nadE"/>
    <property type="match status" value="1"/>
</dbReference>
<evidence type="ECO:0000256" key="2">
    <source>
        <dbReference type="ARBA" id="ARBA00007145"/>
    </source>
</evidence>
<feature type="binding site" evidence="7">
    <location>
        <position position="203"/>
    </location>
    <ligand>
        <name>L-glutamine</name>
        <dbReference type="ChEBI" id="CHEBI:58359"/>
    </ligand>
</feature>
<reference evidence="11 12" key="1">
    <citation type="submission" date="2013-07" db="EMBL/GenBank/DDBJ databases">
        <authorList>
            <person name="Weinstock G."/>
            <person name="Sodergren E."/>
            <person name="Wylie T."/>
            <person name="Fulton L."/>
            <person name="Fulton R."/>
            <person name="Fronick C."/>
            <person name="O'Laughlin M."/>
            <person name="Godfrey J."/>
            <person name="Miner T."/>
            <person name="Herter B."/>
            <person name="Appelbaum E."/>
            <person name="Cordes M."/>
            <person name="Lek S."/>
            <person name="Wollam A."/>
            <person name="Pepin K.H."/>
            <person name="Palsikar V.B."/>
            <person name="Mitreva M."/>
            <person name="Wilson R.K."/>
        </authorList>
    </citation>
    <scope>NUCLEOTIDE SEQUENCE [LARGE SCALE GENOMIC DNA]</scope>
    <source>
        <strain evidence="11 12">ATCC 27760</strain>
    </source>
</reference>
<dbReference type="GO" id="GO:0009435">
    <property type="term" value="P:NAD+ biosynthetic process"/>
    <property type="evidence" value="ECO:0007669"/>
    <property type="project" value="UniProtKB-UniRule"/>
</dbReference>
<comment type="catalytic activity">
    <reaction evidence="7 8">
        <text>deamido-NAD(+) + L-glutamine + ATP + H2O = L-glutamate + AMP + diphosphate + NAD(+) + H(+)</text>
        <dbReference type="Rhea" id="RHEA:24384"/>
        <dbReference type="ChEBI" id="CHEBI:15377"/>
        <dbReference type="ChEBI" id="CHEBI:15378"/>
        <dbReference type="ChEBI" id="CHEBI:29985"/>
        <dbReference type="ChEBI" id="CHEBI:30616"/>
        <dbReference type="ChEBI" id="CHEBI:33019"/>
        <dbReference type="ChEBI" id="CHEBI:57540"/>
        <dbReference type="ChEBI" id="CHEBI:58359"/>
        <dbReference type="ChEBI" id="CHEBI:58437"/>
        <dbReference type="ChEBI" id="CHEBI:456215"/>
        <dbReference type="EC" id="6.3.5.1"/>
    </reaction>
</comment>
<dbReference type="Pfam" id="PF02540">
    <property type="entry name" value="NAD_synthase"/>
    <property type="match status" value="1"/>
</dbReference>
<dbReference type="GO" id="GO:0005524">
    <property type="term" value="F:ATP binding"/>
    <property type="evidence" value="ECO:0007669"/>
    <property type="project" value="UniProtKB-UniRule"/>
</dbReference>
<keyword evidence="12" id="KW-1185">Reference proteome</keyword>
<evidence type="ECO:0000259" key="10">
    <source>
        <dbReference type="PROSITE" id="PS50263"/>
    </source>
</evidence>
<dbReference type="PROSITE" id="PS50263">
    <property type="entry name" value="CN_HYDROLASE"/>
    <property type="match status" value="1"/>
</dbReference>
<dbReference type="InterPro" id="IPR014445">
    <property type="entry name" value="Gln-dep_NAD_synthase"/>
</dbReference>
<dbReference type="PANTHER" id="PTHR23090:SF9">
    <property type="entry name" value="GLUTAMINE-DEPENDENT NAD(+) SYNTHETASE"/>
    <property type="match status" value="1"/>
</dbReference>
<feature type="binding site" evidence="7">
    <location>
        <begin position="355"/>
        <end position="362"/>
    </location>
    <ligand>
        <name>ATP</name>
        <dbReference type="ChEBI" id="CHEBI:30616"/>
    </ligand>
</feature>
<evidence type="ECO:0000256" key="9">
    <source>
        <dbReference type="RuleBase" id="RU003811"/>
    </source>
</evidence>
<feature type="binding site" evidence="7">
    <location>
        <position position="121"/>
    </location>
    <ligand>
        <name>L-glutamine</name>
        <dbReference type="ChEBI" id="CHEBI:58359"/>
    </ligand>
</feature>
<dbReference type="NCBIfam" id="NF002730">
    <property type="entry name" value="PRK02628.1"/>
    <property type="match status" value="1"/>
</dbReference>
<dbReference type="HAMAP" id="MF_02090">
    <property type="entry name" value="NadE_glutamine_dep"/>
    <property type="match status" value="1"/>
</dbReference>
<dbReference type="Gene3D" id="3.60.110.10">
    <property type="entry name" value="Carbon-nitrogen hydrolase"/>
    <property type="match status" value="1"/>
</dbReference>
<dbReference type="SUPFAM" id="SSF52402">
    <property type="entry name" value="Adenine nucleotide alpha hydrolases-like"/>
    <property type="match status" value="1"/>
</dbReference>
<dbReference type="Pfam" id="PF00795">
    <property type="entry name" value="CN_hydrolase"/>
    <property type="match status" value="1"/>
</dbReference>
<feature type="domain" description="CN hydrolase" evidence="10">
    <location>
        <begin position="6"/>
        <end position="274"/>
    </location>
</feature>
<evidence type="ECO:0000256" key="4">
    <source>
        <dbReference type="ARBA" id="ARBA00022741"/>
    </source>
</evidence>
<dbReference type="GO" id="GO:0004359">
    <property type="term" value="F:glutaminase activity"/>
    <property type="evidence" value="ECO:0007669"/>
    <property type="project" value="InterPro"/>
</dbReference>
<dbReference type="CDD" id="cd07570">
    <property type="entry name" value="GAT_Gln-NAD-synth"/>
    <property type="match status" value="1"/>
</dbReference>
<dbReference type="Proteomes" id="UP000016662">
    <property type="component" value="Unassembled WGS sequence"/>
</dbReference>
<evidence type="ECO:0000256" key="5">
    <source>
        <dbReference type="ARBA" id="ARBA00022840"/>
    </source>
</evidence>
<dbReference type="eggNOG" id="COG0171">
    <property type="taxonomic scope" value="Bacteria"/>
</dbReference>
<feature type="binding site" evidence="7">
    <location>
        <position position="465"/>
    </location>
    <ligand>
        <name>ATP</name>
        <dbReference type="ChEBI" id="CHEBI:30616"/>
    </ligand>
</feature>
<dbReference type="PANTHER" id="PTHR23090">
    <property type="entry name" value="NH 3 /GLUTAMINE-DEPENDENT NAD + SYNTHETASE"/>
    <property type="match status" value="1"/>
</dbReference>
<dbReference type="InterPro" id="IPR041856">
    <property type="entry name" value="NAD+_synth_C"/>
</dbReference>
<protein>
    <recommendedName>
        <fullName evidence="7 8">Glutamine-dependent NAD(+) synthetase</fullName>
        <ecNumber evidence="7 8">6.3.5.1</ecNumber>
    </recommendedName>
    <alternativeName>
        <fullName evidence="7 8">NAD(+) synthase [glutamine-hydrolyzing]</fullName>
    </alternativeName>
</protein>
<dbReference type="Gene3D" id="1.10.10.1140">
    <property type="entry name" value="Glutamine-dependent NAD+ synthetase, C-terminal domain"/>
    <property type="match status" value="1"/>
</dbReference>
<evidence type="ECO:0000256" key="8">
    <source>
        <dbReference type="PIRNR" id="PIRNR006630"/>
    </source>
</evidence>
<feature type="active site" description="Nucleophile; for glutaminase activity" evidence="7">
    <location>
        <position position="176"/>
    </location>
</feature>
<feature type="binding site" evidence="7">
    <location>
        <position position="441"/>
    </location>
    <ligand>
        <name>deamido-NAD(+)</name>
        <dbReference type="ChEBI" id="CHEBI:58437"/>
        <note>ligand shared between two neighboring subunits</note>
    </ligand>
</feature>
<dbReference type="SUPFAM" id="SSF56317">
    <property type="entry name" value="Carbon-nitrogen hydrolase"/>
    <property type="match status" value="1"/>
</dbReference>
<evidence type="ECO:0000313" key="11">
    <source>
        <dbReference type="EMBL" id="ERJ91450.1"/>
    </source>
</evidence>
<dbReference type="AlphaFoldDB" id="U2KH74"/>
<feature type="active site" description="Proton acceptor; for glutaminase activity" evidence="7">
    <location>
        <position position="46"/>
    </location>
</feature>
<dbReference type="EMBL" id="AWVF01000310">
    <property type="protein sequence ID" value="ERJ91450.1"/>
    <property type="molecule type" value="Genomic_DNA"/>
</dbReference>
<dbReference type="InterPro" id="IPR014729">
    <property type="entry name" value="Rossmann-like_a/b/a_fold"/>
</dbReference>
<dbReference type="CDD" id="cd00553">
    <property type="entry name" value="NAD_synthase"/>
    <property type="match status" value="1"/>
</dbReference>
<dbReference type="HOGENOM" id="CLU_025662_0_0_9"/>
<feature type="binding site" evidence="7">
    <location>
        <position position="470"/>
    </location>
    <ligand>
        <name>deamido-NAD(+)</name>
        <dbReference type="ChEBI" id="CHEBI:58437"/>
        <note>ligand shared between two neighboring subunits</note>
    </ligand>
</feature>
<feature type="active site" description="For glutaminase activity" evidence="7">
    <location>
        <position position="115"/>
    </location>
</feature>
<keyword evidence="5 7" id="KW-0067">ATP-binding</keyword>
<keyword evidence="3 7" id="KW-0436">Ligase</keyword>
<dbReference type="PIRSF" id="PIRSF006630">
    <property type="entry name" value="NADS_GAT"/>
    <property type="match status" value="1"/>
</dbReference>
<dbReference type="UniPathway" id="UPA00253">
    <property type="reaction ID" value="UER00334"/>
</dbReference>
<keyword evidence="6 7" id="KW-0520">NAD</keyword>
<comment type="pathway">
    <text evidence="1 7 8">Cofactor biosynthesis; NAD(+) biosynthesis; NAD(+) from deamido-NAD(+) (L-Gln route): step 1/1.</text>
</comment>
<dbReference type="EC" id="6.3.5.1" evidence="7 8"/>
<dbReference type="InterPro" id="IPR003694">
    <property type="entry name" value="NAD_synthase"/>
</dbReference>
<dbReference type="OrthoDB" id="9803818at2"/>
<dbReference type="InterPro" id="IPR003010">
    <property type="entry name" value="C-N_Hydrolase"/>
</dbReference>
<evidence type="ECO:0000256" key="3">
    <source>
        <dbReference type="ARBA" id="ARBA00022598"/>
    </source>
</evidence>
<feature type="binding site" evidence="7">
    <location>
        <begin position="475"/>
        <end position="478"/>
    </location>
    <ligand>
        <name>deamido-NAD(+)</name>
        <dbReference type="ChEBI" id="CHEBI:58437"/>
        <note>ligand shared between two neighboring subunits</note>
    </ligand>
</feature>
<dbReference type="InterPro" id="IPR022310">
    <property type="entry name" value="NAD/GMP_synthase"/>
</dbReference>
<accession>U2KH74</accession>
<evidence type="ECO:0000256" key="1">
    <source>
        <dbReference type="ARBA" id="ARBA00005188"/>
    </source>
</evidence>
<dbReference type="RefSeq" id="WP_021680731.1">
    <property type="nucleotide sequence ID" value="NZ_KI260303.1"/>
</dbReference>
<gene>
    <name evidence="7" type="primary">nadE</name>
    <name evidence="11" type="ORF">RUMCAL_02559</name>
</gene>
<keyword evidence="4 7" id="KW-0547">Nucleotide-binding</keyword>
<dbReference type="Gene3D" id="3.40.50.620">
    <property type="entry name" value="HUPs"/>
    <property type="match status" value="1"/>
</dbReference>
<comment type="similarity">
    <text evidence="9">Belongs to the NAD synthetase family.</text>
</comment>
<sequence length="644" mass="70348">MKDGFLKIACVTPPLRVADCAYNAEQIIAHAREAAAAGAKLAAFPELCLTGYTCGDLFLQEPLLRGAEDGLMQILQETADLSMLLVIGLPYVCGGALYNCAAVCYAGKILGMVPKQNLPNYSEFYEVRHFTAGPDAEAVPQQQSLHHHTGYTFPFGAKLLFSCAEMPDFTFGVEICEDVWVGDTPSVAMAKAGATLIVNLSCSDEIIGKEDYRRTILKAKSGSLLCAYAYADAGFGESTQDMVFAGHDLILENGSVLAESKLFAQGILYGDIDVQRLAGERRRSNTFQSEPFGTPAVKFSMPLTETVLQRYVDAAPFVPSGTDELTQRCEKILTLQAMGLATRLRHIGCKTAVVGLSGGLDSTLALIVMVHAFRICGLDPAGMLAVTMPCFGTTDRTYQNACRLAEAYGATLREVPIQNSVRQHFADIGHDESVHDVTYENSQARERTQVLMDMANQAGGIVIGTGDLSELALGWATYNGDHMSMYAVNASIPKTLVRYLVAHEAAQTEPALSAVLRDVLDTPVSPELLPPEQDGTIAQKTEELVGPYALHDFFLYYVLRLGFAPHKIYRLAKLAFAGTYDNATILKWLKKFYWRFFSQQFKRSCLPDGPKVGSVTLSPRGDWRMPSDACVTLWQKGLENIPEE</sequence>
<comment type="similarity">
    <text evidence="2 7 8">In the C-terminal section; belongs to the NAD synthetase family.</text>
</comment>
<dbReference type="STRING" id="411473.RUMCAL_02559"/>
<dbReference type="GO" id="GO:0003952">
    <property type="term" value="F:NAD+ synthase (glutamine-hydrolyzing) activity"/>
    <property type="evidence" value="ECO:0007669"/>
    <property type="project" value="UniProtKB-UniRule"/>
</dbReference>
<evidence type="ECO:0000256" key="7">
    <source>
        <dbReference type="HAMAP-Rule" id="MF_02090"/>
    </source>
</evidence>
<dbReference type="InterPro" id="IPR036526">
    <property type="entry name" value="C-N_Hydrolase_sf"/>
</dbReference>
<name>U2KH74_9FIRM</name>
<feature type="binding site" evidence="7">
    <location>
        <position position="209"/>
    </location>
    <ligand>
        <name>L-glutamine</name>
        <dbReference type="ChEBI" id="CHEBI:58359"/>
    </ligand>
</feature>
<evidence type="ECO:0000313" key="12">
    <source>
        <dbReference type="Proteomes" id="UP000016662"/>
    </source>
</evidence>
<proteinExistence type="inferred from homology"/>
<dbReference type="GO" id="GO:0008795">
    <property type="term" value="F:NAD+ synthase activity"/>
    <property type="evidence" value="ECO:0007669"/>
    <property type="project" value="UniProtKB-UniRule"/>
</dbReference>
<dbReference type="PATRIC" id="fig|411473.3.peg.2137"/>
<comment type="caution">
    <text evidence="11">The sequence shown here is derived from an EMBL/GenBank/DDBJ whole genome shotgun (WGS) entry which is preliminary data.</text>
</comment>
<organism evidence="11 12">
    <name type="scientific">Ruminococcus callidus ATCC 27760</name>
    <dbReference type="NCBI Taxonomy" id="411473"/>
    <lineage>
        <taxon>Bacteria</taxon>
        <taxon>Bacillati</taxon>
        <taxon>Bacillota</taxon>
        <taxon>Clostridia</taxon>
        <taxon>Eubacteriales</taxon>
        <taxon>Oscillospiraceae</taxon>
        <taxon>Ruminococcus</taxon>
    </lineage>
</organism>
<dbReference type="GO" id="GO:0005737">
    <property type="term" value="C:cytoplasm"/>
    <property type="evidence" value="ECO:0007669"/>
    <property type="project" value="InterPro"/>
</dbReference>
<dbReference type="eggNOG" id="COG0388">
    <property type="taxonomic scope" value="Bacteria"/>
</dbReference>